<protein>
    <submittedName>
        <fullName evidence="1">Uncharacterized protein</fullName>
    </submittedName>
</protein>
<dbReference type="EMBL" id="CCKQ01005798">
    <property type="protein sequence ID" value="CDW77061.1"/>
    <property type="molecule type" value="Genomic_DNA"/>
</dbReference>
<organism evidence="1 2">
    <name type="scientific">Stylonychia lemnae</name>
    <name type="common">Ciliate</name>
    <dbReference type="NCBI Taxonomy" id="5949"/>
    <lineage>
        <taxon>Eukaryota</taxon>
        <taxon>Sar</taxon>
        <taxon>Alveolata</taxon>
        <taxon>Ciliophora</taxon>
        <taxon>Intramacronucleata</taxon>
        <taxon>Spirotrichea</taxon>
        <taxon>Stichotrichia</taxon>
        <taxon>Sporadotrichida</taxon>
        <taxon>Oxytrichidae</taxon>
        <taxon>Stylonychinae</taxon>
        <taxon>Stylonychia</taxon>
    </lineage>
</organism>
<name>A0A078A8F4_STYLE</name>
<evidence type="ECO:0000313" key="1">
    <source>
        <dbReference type="EMBL" id="CDW77061.1"/>
    </source>
</evidence>
<dbReference type="AlphaFoldDB" id="A0A078A8F4"/>
<reference evidence="1 2" key="1">
    <citation type="submission" date="2014-06" db="EMBL/GenBank/DDBJ databases">
        <authorList>
            <person name="Swart Estienne"/>
        </authorList>
    </citation>
    <scope>NUCLEOTIDE SEQUENCE [LARGE SCALE GENOMIC DNA]</scope>
    <source>
        <strain evidence="1 2">130c</strain>
    </source>
</reference>
<dbReference type="Proteomes" id="UP000039865">
    <property type="component" value="Unassembled WGS sequence"/>
</dbReference>
<keyword evidence="2" id="KW-1185">Reference proteome</keyword>
<accession>A0A078A8F4</accession>
<dbReference type="InParanoid" id="A0A078A8F4"/>
<evidence type="ECO:0000313" key="2">
    <source>
        <dbReference type="Proteomes" id="UP000039865"/>
    </source>
</evidence>
<proteinExistence type="predicted"/>
<gene>
    <name evidence="1" type="primary">Contig18826.g19969</name>
    <name evidence="1" type="ORF">STYLEM_6029</name>
</gene>
<sequence>MNKYLSITGAVLVGSMVGTSDANTLQQNIQELALDRTNLIYLQALQRFNAQERSKIYGSGPKVERGFSLHNIGHATGIAGDLVGIGANIYGAVHQPHVERGISLHNLNHATGIASDLVGIGANIYGAVHNVQAMADDEEDDEIEVQRYLGGPQVEQYFEGPVYVRPSRYQTVVYPYDD</sequence>